<evidence type="ECO:0000256" key="2">
    <source>
        <dbReference type="ARBA" id="ARBA00022801"/>
    </source>
</evidence>
<dbReference type="PANTHER" id="PTHR30337:SF0">
    <property type="entry name" value="NUCLEASE SBCCD SUBUNIT D"/>
    <property type="match status" value="1"/>
</dbReference>
<name>A0ABD5ZZF5_9EURY</name>
<dbReference type="AlphaFoldDB" id="A0ABD5ZZF5"/>
<keyword evidence="2" id="KW-0378">Hydrolase</keyword>
<reference evidence="6 7" key="1">
    <citation type="journal article" date="2019" name="Int. J. Syst. Evol. Microbiol.">
        <title>The Global Catalogue of Microorganisms (GCM) 10K type strain sequencing project: providing services to taxonomists for standard genome sequencing and annotation.</title>
        <authorList>
            <consortium name="The Broad Institute Genomics Platform"/>
            <consortium name="The Broad Institute Genome Sequencing Center for Infectious Disease"/>
            <person name="Wu L."/>
            <person name="Ma J."/>
        </authorList>
    </citation>
    <scope>NUCLEOTIDE SEQUENCE [LARGE SCALE GENOMIC DNA]</scope>
    <source>
        <strain evidence="6 7">GX21</strain>
    </source>
</reference>
<feature type="domain" description="Calcineurin-like phosphoesterase" evidence="5">
    <location>
        <begin position="1"/>
        <end position="222"/>
    </location>
</feature>
<dbReference type="GO" id="GO:0004527">
    <property type="term" value="F:exonuclease activity"/>
    <property type="evidence" value="ECO:0007669"/>
    <property type="project" value="UniProtKB-KW"/>
</dbReference>
<dbReference type="Pfam" id="PF00149">
    <property type="entry name" value="Metallophos"/>
    <property type="match status" value="1"/>
</dbReference>
<evidence type="ECO:0000259" key="5">
    <source>
        <dbReference type="Pfam" id="PF00149"/>
    </source>
</evidence>
<dbReference type="GeneID" id="96954184"/>
<dbReference type="InterPro" id="IPR050535">
    <property type="entry name" value="DNA_Repair-Maintenance_Comp"/>
</dbReference>
<gene>
    <name evidence="6" type="ORF">ACFQKE_10995</name>
</gene>
<feature type="region of interest" description="Disordered" evidence="4">
    <location>
        <begin position="460"/>
        <end position="515"/>
    </location>
</feature>
<dbReference type="Proteomes" id="UP001596434">
    <property type="component" value="Unassembled WGS sequence"/>
</dbReference>
<keyword evidence="1" id="KW-0540">Nuclease</keyword>
<dbReference type="EMBL" id="JBHTAT010000001">
    <property type="protein sequence ID" value="MFC7255810.1"/>
    <property type="molecule type" value="Genomic_DNA"/>
</dbReference>
<organism evidence="6 7">
    <name type="scientific">Haloplanus litoreus</name>
    <dbReference type="NCBI Taxonomy" id="767515"/>
    <lineage>
        <taxon>Archaea</taxon>
        <taxon>Methanobacteriati</taxon>
        <taxon>Methanobacteriota</taxon>
        <taxon>Stenosarchaea group</taxon>
        <taxon>Halobacteria</taxon>
        <taxon>Halobacteriales</taxon>
        <taxon>Haloferacaceae</taxon>
        <taxon>Haloplanus</taxon>
    </lineage>
</organism>
<dbReference type="Gene3D" id="3.60.21.10">
    <property type="match status" value="1"/>
</dbReference>
<dbReference type="InterPro" id="IPR041796">
    <property type="entry name" value="Mre11_N"/>
</dbReference>
<evidence type="ECO:0000256" key="3">
    <source>
        <dbReference type="ARBA" id="ARBA00022839"/>
    </source>
</evidence>
<dbReference type="PANTHER" id="PTHR30337">
    <property type="entry name" value="COMPONENT OF ATP-DEPENDENT DSDNA EXONUCLEASE"/>
    <property type="match status" value="1"/>
</dbReference>
<sequence>MNIAHLADIHLGHRQYGLKQREDDMSNSFRATLRLILKQDPDAILLPGDLFHSRDLRPKILEEAERGLELVPDEVPVVVSRGNHDENLTPREVTWLNYLHRREHIVLLEADLDATPEAAEFTPYGDQSETGSAGFYDIETESGTGRVFGLQWRGARTDAALEKVAGGIESTNEEYGEPDYTILLGHFGLEDEVPSLGGNITHAELRDVREVVDYLALGHIHKRYDSGGWIYNPGSPEAHSTREARDDWDHGYYSIELDTAGDGYDGPGALEHSVEHHHARRRPYFSPPAFDVTSYDSFGELREAFHDHIDAQRGSLEAELHEEEFTKGGDLRQPMVDLQFEGTLQFDRGDLTIEELVEWTEEAYDALYVQTNTSRITSAEIEELLSEIDDDEVFVDGRLRTEALEKRVFETIASESQYSDYAEEVASLLGDAHRMAKGGEAAEDIADIVTERRRELFPHATESVSIDVPEDPFASDDQQELADSVSGETPDDRSSTEESTSDTGEIPSTDGGDRQ</sequence>
<comment type="caution">
    <text evidence="6">The sequence shown here is derived from an EMBL/GenBank/DDBJ whole genome shotgun (WGS) entry which is preliminary data.</text>
</comment>
<dbReference type="SUPFAM" id="SSF56300">
    <property type="entry name" value="Metallo-dependent phosphatases"/>
    <property type="match status" value="1"/>
</dbReference>
<protein>
    <submittedName>
        <fullName evidence="6">Exonuclease SbcCD subunit D</fullName>
    </submittedName>
</protein>
<feature type="compositionally biased region" description="Acidic residues" evidence="4">
    <location>
        <begin position="468"/>
        <end position="480"/>
    </location>
</feature>
<dbReference type="CDD" id="cd00840">
    <property type="entry name" value="MPP_Mre11_N"/>
    <property type="match status" value="1"/>
</dbReference>
<dbReference type="InterPro" id="IPR004843">
    <property type="entry name" value="Calcineurin-like_PHP"/>
</dbReference>
<dbReference type="InterPro" id="IPR029052">
    <property type="entry name" value="Metallo-depent_PP-like"/>
</dbReference>
<accession>A0ABD5ZZF5</accession>
<evidence type="ECO:0000313" key="6">
    <source>
        <dbReference type="EMBL" id="MFC7255810.1"/>
    </source>
</evidence>
<evidence type="ECO:0000313" key="7">
    <source>
        <dbReference type="Proteomes" id="UP001596434"/>
    </source>
</evidence>
<keyword evidence="7" id="KW-1185">Reference proteome</keyword>
<evidence type="ECO:0000256" key="4">
    <source>
        <dbReference type="SAM" id="MobiDB-lite"/>
    </source>
</evidence>
<keyword evidence="3 6" id="KW-0269">Exonuclease</keyword>
<dbReference type="RefSeq" id="WP_379704112.1">
    <property type="nucleotide sequence ID" value="NZ_JBHTAT010000001.1"/>
</dbReference>
<evidence type="ECO:0000256" key="1">
    <source>
        <dbReference type="ARBA" id="ARBA00022722"/>
    </source>
</evidence>
<proteinExistence type="predicted"/>